<organism evidence="3 4">
    <name type="scientific">Bradyrhizobium nitroreducens</name>
    <dbReference type="NCBI Taxonomy" id="709803"/>
    <lineage>
        <taxon>Bacteria</taxon>
        <taxon>Pseudomonadati</taxon>
        <taxon>Pseudomonadota</taxon>
        <taxon>Alphaproteobacteria</taxon>
        <taxon>Hyphomicrobiales</taxon>
        <taxon>Nitrobacteraceae</taxon>
        <taxon>Bradyrhizobium</taxon>
    </lineage>
</organism>
<accession>A0A2M6UIN0</accession>
<dbReference type="AlphaFoldDB" id="A0A2M6UIN0"/>
<dbReference type="Proteomes" id="UP000228930">
    <property type="component" value="Unassembled WGS sequence"/>
</dbReference>
<dbReference type="Gene3D" id="1.10.510.10">
    <property type="entry name" value="Transferase(Phosphotransferase) domain 1"/>
    <property type="match status" value="1"/>
</dbReference>
<keyword evidence="4" id="KW-1185">Reference proteome</keyword>
<feature type="domain" description="Protein kinase" evidence="2">
    <location>
        <begin position="10"/>
        <end position="315"/>
    </location>
</feature>
<dbReference type="InterPro" id="IPR011009">
    <property type="entry name" value="Kinase-like_dom_sf"/>
</dbReference>
<dbReference type="PROSITE" id="PS50011">
    <property type="entry name" value="PROTEIN_KINASE_DOM"/>
    <property type="match status" value="1"/>
</dbReference>
<protein>
    <recommendedName>
        <fullName evidence="2">Protein kinase domain-containing protein</fullName>
    </recommendedName>
</protein>
<evidence type="ECO:0000313" key="4">
    <source>
        <dbReference type="Proteomes" id="UP000228930"/>
    </source>
</evidence>
<proteinExistence type="predicted"/>
<gene>
    <name evidence="3" type="ORF">TSA1_29690</name>
</gene>
<name>A0A2M6UIN0_9BRAD</name>
<dbReference type="GO" id="GO:0004672">
    <property type="term" value="F:protein kinase activity"/>
    <property type="evidence" value="ECO:0007669"/>
    <property type="project" value="InterPro"/>
</dbReference>
<evidence type="ECO:0000256" key="1">
    <source>
        <dbReference type="SAM" id="MobiDB-lite"/>
    </source>
</evidence>
<sequence>MQVLVNAQLYDLDTPFAYGGEGEIYDLTKQSVAKLYYDHLIDDERKQKVLALCNSHANFRKRHNDRMIAFPEAPAYHGTVSFDSVVGFSMCRYTFPKLDKLGFDISAGRFSEDSGLRFDDRTAIRFVYDTFGLVDQLHQSRIVLGDVNPGNIMCDPSTGKPVIIDVDAAQIGGFPCRATHDNYNDPQLLSRGKGRGGALPVDFGTDIFALAVVCFEFLVGRRPHWLRVTPPKLDKQNKAVGISSIRCIAIGRDHLSSHGVRYFPCPENESVERRVAQLKSLDKRLYDFFEGVFVRDDRENILFTLPISDVKHPANHFFETSGMAAVIRREKERRQVRDDVLARQGQRAVPDSGFKDLIASLVPSPSTPSSPKRTTRQQCPDPAEFGNFLKQFNLRLSTS</sequence>
<dbReference type="RefSeq" id="WP_100179580.1">
    <property type="nucleotide sequence ID" value="NZ_LFJC01000003.1"/>
</dbReference>
<dbReference type="EMBL" id="LFJC01000003">
    <property type="protein sequence ID" value="PIT04466.1"/>
    <property type="molecule type" value="Genomic_DNA"/>
</dbReference>
<dbReference type="InterPro" id="IPR000719">
    <property type="entry name" value="Prot_kinase_dom"/>
</dbReference>
<feature type="region of interest" description="Disordered" evidence="1">
    <location>
        <begin position="361"/>
        <end position="382"/>
    </location>
</feature>
<dbReference type="GO" id="GO:0005524">
    <property type="term" value="F:ATP binding"/>
    <property type="evidence" value="ECO:0007669"/>
    <property type="project" value="InterPro"/>
</dbReference>
<dbReference type="SUPFAM" id="SSF56112">
    <property type="entry name" value="Protein kinase-like (PK-like)"/>
    <property type="match status" value="1"/>
</dbReference>
<comment type="caution">
    <text evidence="3">The sequence shown here is derived from an EMBL/GenBank/DDBJ whole genome shotgun (WGS) entry which is preliminary data.</text>
</comment>
<reference evidence="3 4" key="1">
    <citation type="submission" date="2015-06" db="EMBL/GenBank/DDBJ databases">
        <title>Comparative genome analysis of nirS-carrying Bradyrhizobium sp. strains.</title>
        <authorList>
            <person name="Ishii S."/>
            <person name="Jang J."/>
            <person name="Nishizawa T."/>
            <person name="Senoo K."/>
        </authorList>
    </citation>
    <scope>NUCLEOTIDE SEQUENCE [LARGE SCALE GENOMIC DNA]</scope>
    <source>
        <strain evidence="3 4">TSA1</strain>
    </source>
</reference>
<evidence type="ECO:0000313" key="3">
    <source>
        <dbReference type="EMBL" id="PIT04466.1"/>
    </source>
</evidence>
<evidence type="ECO:0000259" key="2">
    <source>
        <dbReference type="PROSITE" id="PS50011"/>
    </source>
</evidence>